<dbReference type="Pfam" id="PF13673">
    <property type="entry name" value="Acetyltransf_10"/>
    <property type="match status" value="1"/>
</dbReference>
<comment type="similarity">
    <text evidence="1">Belongs to the acetyltransferase family. GNAT subfamily.</text>
</comment>
<comment type="caution">
    <text evidence="8">The sequence shown here is derived from an EMBL/GenBank/DDBJ whole genome shotgun (WGS) entry which is preliminary data.</text>
</comment>
<dbReference type="RefSeq" id="WP_169250743.1">
    <property type="nucleotide sequence ID" value="NZ_SPMZ01000114.1"/>
</dbReference>
<protein>
    <submittedName>
        <fullName evidence="8">GNAT family N-acetyltransferase</fullName>
    </submittedName>
</protein>
<accession>A0ABX1TSJ5</accession>
<keyword evidence="3" id="KW-1277">Toxin-antitoxin system</keyword>
<gene>
    <name evidence="8" type="ORF">E4P82_21090</name>
</gene>
<evidence type="ECO:0000313" key="8">
    <source>
        <dbReference type="EMBL" id="NMQ21484.1"/>
    </source>
</evidence>
<comment type="catalytic activity">
    <reaction evidence="6">
        <text>glycyl-tRNA(Gly) + acetyl-CoA = N-acetylglycyl-tRNA(Gly) + CoA + H(+)</text>
        <dbReference type="Rhea" id="RHEA:81867"/>
        <dbReference type="Rhea" id="RHEA-COMP:9683"/>
        <dbReference type="Rhea" id="RHEA-COMP:19766"/>
        <dbReference type="ChEBI" id="CHEBI:15378"/>
        <dbReference type="ChEBI" id="CHEBI:57287"/>
        <dbReference type="ChEBI" id="CHEBI:57288"/>
        <dbReference type="ChEBI" id="CHEBI:78522"/>
        <dbReference type="ChEBI" id="CHEBI:232036"/>
    </reaction>
</comment>
<evidence type="ECO:0000256" key="5">
    <source>
        <dbReference type="ARBA" id="ARBA00023315"/>
    </source>
</evidence>
<keyword evidence="4" id="KW-0808">Transferase</keyword>
<name>A0ABX1TSJ5_9GAMM</name>
<keyword evidence="2" id="KW-0678">Repressor</keyword>
<evidence type="ECO:0000256" key="3">
    <source>
        <dbReference type="ARBA" id="ARBA00022649"/>
    </source>
</evidence>
<evidence type="ECO:0000256" key="2">
    <source>
        <dbReference type="ARBA" id="ARBA00022491"/>
    </source>
</evidence>
<dbReference type="EMBL" id="SPMZ01000114">
    <property type="protein sequence ID" value="NMQ21484.1"/>
    <property type="molecule type" value="Genomic_DNA"/>
</dbReference>
<dbReference type="PROSITE" id="PS51186">
    <property type="entry name" value="GNAT"/>
    <property type="match status" value="1"/>
</dbReference>
<evidence type="ECO:0000313" key="9">
    <source>
        <dbReference type="Proteomes" id="UP000760480"/>
    </source>
</evidence>
<organism evidence="8 9">
    <name type="scientific">Candidatus Competibacter phosphatis</name>
    <dbReference type="NCBI Taxonomy" id="221280"/>
    <lineage>
        <taxon>Bacteria</taxon>
        <taxon>Pseudomonadati</taxon>
        <taxon>Pseudomonadota</taxon>
        <taxon>Gammaproteobacteria</taxon>
        <taxon>Candidatus Competibacteraceae</taxon>
        <taxon>Candidatus Competibacter</taxon>
    </lineage>
</organism>
<dbReference type="InterPro" id="IPR000182">
    <property type="entry name" value="GNAT_dom"/>
</dbReference>
<dbReference type="PANTHER" id="PTHR36449">
    <property type="entry name" value="ACETYLTRANSFERASE-RELATED"/>
    <property type="match status" value="1"/>
</dbReference>
<evidence type="ECO:0000256" key="1">
    <source>
        <dbReference type="ARBA" id="ARBA00009342"/>
    </source>
</evidence>
<sequence>MSSAPFRLVLLDAAHDRTAFNSDSAPLNRYLREQVTQDVRRRVAACFVALADGQRIAGYYTLASASLLLADLPASTSKKLPRYPTVPAVRMGRLAIDQAFKGQGLGGALLADALDRAARAEIAAYALMVDAKDESAADFYRHHGFIALPDSPRTLFLPLATVRFSRNLPFSAT</sequence>
<evidence type="ECO:0000259" key="7">
    <source>
        <dbReference type="PROSITE" id="PS51186"/>
    </source>
</evidence>
<feature type="domain" description="N-acetyltransferase" evidence="7">
    <location>
        <begin position="4"/>
        <end position="169"/>
    </location>
</feature>
<dbReference type="Proteomes" id="UP000760480">
    <property type="component" value="Unassembled WGS sequence"/>
</dbReference>
<proteinExistence type="inferred from homology"/>
<evidence type="ECO:0000256" key="4">
    <source>
        <dbReference type="ARBA" id="ARBA00022679"/>
    </source>
</evidence>
<dbReference type="SUPFAM" id="SSF55729">
    <property type="entry name" value="Acyl-CoA N-acyltransferases (Nat)"/>
    <property type="match status" value="1"/>
</dbReference>
<reference evidence="8 9" key="1">
    <citation type="submission" date="2019-03" db="EMBL/GenBank/DDBJ databases">
        <title>Metabolic reconstructions from genomes of highly enriched 'Candidatus Accumulibacter' and 'Candidatus Competibacter' bioreactor populations.</title>
        <authorList>
            <person name="Annavajhala M.K."/>
            <person name="Welles L."/>
            <person name="Abbas B."/>
            <person name="Sorokin D."/>
            <person name="Park H."/>
            <person name="Van Loosdrecht M."/>
            <person name="Chandran K."/>
        </authorList>
    </citation>
    <scope>NUCLEOTIDE SEQUENCE [LARGE SCALE GENOMIC DNA]</scope>
    <source>
        <strain evidence="8 9">SBR_G</strain>
    </source>
</reference>
<dbReference type="PANTHER" id="PTHR36449:SF1">
    <property type="entry name" value="ACETYLTRANSFERASE"/>
    <property type="match status" value="1"/>
</dbReference>
<dbReference type="InterPro" id="IPR016181">
    <property type="entry name" value="Acyl_CoA_acyltransferase"/>
</dbReference>
<keyword evidence="5" id="KW-0012">Acyltransferase</keyword>
<keyword evidence="9" id="KW-1185">Reference proteome</keyword>
<dbReference type="Gene3D" id="3.40.630.30">
    <property type="match status" value="1"/>
</dbReference>
<evidence type="ECO:0000256" key="6">
    <source>
        <dbReference type="ARBA" id="ARBA00049880"/>
    </source>
</evidence>